<name>A0A2X2UEG4_9FIRM</name>
<evidence type="ECO:0000313" key="1">
    <source>
        <dbReference type="EMBL" id="SQB14846.1"/>
    </source>
</evidence>
<sequence>MDKIIMQAITLGVMVAAFLAGKYVFPNIPKNVTDKLNDLTAWAGKFVIWAREFMKTSTGEEKMTAVVEKLQEIAKEAGLEVTEEQLRAIAQAAYEAMKAGEAAVPVQEALVPETATTPAATVIINTAAAKVTAPERVAVATDDVPEDALDENQDGTVNVYDENGQKAGTMPKEEAEAMAVGVEVIVEEK</sequence>
<keyword evidence="2" id="KW-1185">Reference proteome</keyword>
<organism evidence="1 2">
    <name type="scientific">Enterocloster clostridioformis</name>
    <dbReference type="NCBI Taxonomy" id="1531"/>
    <lineage>
        <taxon>Bacteria</taxon>
        <taxon>Bacillati</taxon>
        <taxon>Bacillota</taxon>
        <taxon>Clostridia</taxon>
        <taxon>Lachnospirales</taxon>
        <taxon>Lachnospiraceae</taxon>
        <taxon>Enterocloster</taxon>
    </lineage>
</organism>
<dbReference type="InterPro" id="IPR010026">
    <property type="entry name" value="Phage_holin_LL-H"/>
</dbReference>
<accession>A0A2X2UEG4</accession>
<dbReference type="RefSeq" id="WP_112482670.1">
    <property type="nucleotide sequence ID" value="NZ_JAIWZC010000001.1"/>
</dbReference>
<protein>
    <submittedName>
        <fullName evidence="1">Phage holin</fullName>
    </submittedName>
</protein>
<dbReference type="AlphaFoldDB" id="A0A2X2UEG4"/>
<proteinExistence type="predicted"/>
<dbReference type="EMBL" id="UAVW01000016">
    <property type="protein sequence ID" value="SQB14846.1"/>
    <property type="molecule type" value="Genomic_DNA"/>
</dbReference>
<reference evidence="1 2" key="1">
    <citation type="submission" date="2018-06" db="EMBL/GenBank/DDBJ databases">
        <authorList>
            <consortium name="Pathogen Informatics"/>
            <person name="Doyle S."/>
        </authorList>
    </citation>
    <scope>NUCLEOTIDE SEQUENCE [LARGE SCALE GENOMIC DNA]</scope>
    <source>
        <strain evidence="1 2">NCTC11224</strain>
    </source>
</reference>
<gene>
    <name evidence="1" type="ORF">NCTC11224_03900</name>
</gene>
<evidence type="ECO:0000313" key="2">
    <source>
        <dbReference type="Proteomes" id="UP000251853"/>
    </source>
</evidence>
<dbReference type="Pfam" id="PF09682">
    <property type="entry name" value="Phage_holin_6_1"/>
    <property type="match status" value="1"/>
</dbReference>
<dbReference type="Proteomes" id="UP000251853">
    <property type="component" value="Unassembled WGS sequence"/>
</dbReference>